<dbReference type="Gene3D" id="3.40.50.360">
    <property type="match status" value="1"/>
</dbReference>
<keyword evidence="4" id="KW-1185">Reference proteome</keyword>
<dbReference type="PANTHER" id="PTHR30543">
    <property type="entry name" value="CHROMATE REDUCTASE"/>
    <property type="match status" value="1"/>
</dbReference>
<dbReference type="Proteomes" id="UP000298781">
    <property type="component" value="Chromosome"/>
</dbReference>
<dbReference type="RefSeq" id="WP_136962314.1">
    <property type="nucleotide sequence ID" value="NZ_CP039690.1"/>
</dbReference>
<reference evidence="3 4" key="1">
    <citation type="submission" date="2019-04" db="EMBL/GenBank/DDBJ databases">
        <title>Phreatobacter aquaticus sp. nov.</title>
        <authorList>
            <person name="Choi A."/>
        </authorList>
    </citation>
    <scope>NUCLEOTIDE SEQUENCE [LARGE SCALE GENOMIC DNA]</scope>
    <source>
        <strain evidence="3 4">KCTC 52518</strain>
    </source>
</reference>
<dbReference type="GO" id="GO:0010181">
    <property type="term" value="F:FMN binding"/>
    <property type="evidence" value="ECO:0007669"/>
    <property type="project" value="TreeGrafter"/>
</dbReference>
<evidence type="ECO:0000313" key="3">
    <source>
        <dbReference type="EMBL" id="QCI66876.1"/>
    </source>
</evidence>
<proteinExistence type="predicted"/>
<dbReference type="SUPFAM" id="SSF52218">
    <property type="entry name" value="Flavoproteins"/>
    <property type="match status" value="1"/>
</dbReference>
<dbReference type="OrthoDB" id="9812295at2"/>
<dbReference type="PANTHER" id="PTHR30543:SF21">
    <property type="entry name" value="NAD(P)H-DEPENDENT FMN REDUCTASE LOT6"/>
    <property type="match status" value="1"/>
</dbReference>
<protein>
    <submittedName>
        <fullName evidence="3">NAD(P)H-dependent oxidoreductase</fullName>
    </submittedName>
</protein>
<feature type="domain" description="NADPH-dependent FMN reductase-like" evidence="2">
    <location>
        <begin position="9"/>
        <end position="151"/>
    </location>
</feature>
<dbReference type="EMBL" id="CP039690">
    <property type="protein sequence ID" value="QCI66876.1"/>
    <property type="molecule type" value="Genomic_DNA"/>
</dbReference>
<name>A0A4D7BBV3_9HYPH</name>
<dbReference type="InterPro" id="IPR050712">
    <property type="entry name" value="NAD(P)H-dep_reductase"/>
</dbReference>
<accession>A0A4D7BBV3</accession>
<evidence type="ECO:0000256" key="1">
    <source>
        <dbReference type="SAM" id="MobiDB-lite"/>
    </source>
</evidence>
<dbReference type="Pfam" id="PF03358">
    <property type="entry name" value="FMN_red"/>
    <property type="match status" value="1"/>
</dbReference>
<gene>
    <name evidence="3" type="ORF">E8M01_23095</name>
</gene>
<dbReference type="GO" id="GO:0005829">
    <property type="term" value="C:cytosol"/>
    <property type="evidence" value="ECO:0007669"/>
    <property type="project" value="TreeGrafter"/>
</dbReference>
<organism evidence="3 4">
    <name type="scientific">Phreatobacter stygius</name>
    <dbReference type="NCBI Taxonomy" id="1940610"/>
    <lineage>
        <taxon>Bacteria</taxon>
        <taxon>Pseudomonadati</taxon>
        <taxon>Pseudomonadota</taxon>
        <taxon>Alphaproteobacteria</taxon>
        <taxon>Hyphomicrobiales</taxon>
        <taxon>Phreatobacteraceae</taxon>
        <taxon>Phreatobacter</taxon>
    </lineage>
</organism>
<feature type="region of interest" description="Disordered" evidence="1">
    <location>
        <begin position="196"/>
        <end position="217"/>
    </location>
</feature>
<sequence>MRQAPRPLILGIGGTPRAGSSTERALALSLRAAAEAGADTLLIGGPELMLPMYNPGETDRSPEAARLVDAFRRCHGVIVASPAYHGTLSGLVKNALDYTEDLRTDDRVYFDGLAVGLIVCAGGWQAGGQTLATLRGIAHALRGWPTPLAAMLNTSTRLFDDAGECLDLSSKFQLQAVGLQVVEFARMKIGARVTSAAPPHAPIAGPDGPSRLSLSRG</sequence>
<dbReference type="GO" id="GO:0016491">
    <property type="term" value="F:oxidoreductase activity"/>
    <property type="evidence" value="ECO:0007669"/>
    <property type="project" value="InterPro"/>
</dbReference>
<dbReference type="KEGG" id="pstg:E8M01_23095"/>
<evidence type="ECO:0000313" key="4">
    <source>
        <dbReference type="Proteomes" id="UP000298781"/>
    </source>
</evidence>
<dbReference type="AlphaFoldDB" id="A0A4D7BBV3"/>
<dbReference type="InterPro" id="IPR005025">
    <property type="entry name" value="FMN_Rdtase-like_dom"/>
</dbReference>
<dbReference type="InterPro" id="IPR029039">
    <property type="entry name" value="Flavoprotein-like_sf"/>
</dbReference>
<evidence type="ECO:0000259" key="2">
    <source>
        <dbReference type="Pfam" id="PF03358"/>
    </source>
</evidence>